<reference evidence="1" key="1">
    <citation type="journal article" date="2009" name="Plant Mol. Biol.">
        <title>Insights into corn genes derived from large-scale cDNA sequencing.</title>
        <authorList>
            <person name="Alexandrov N.N."/>
            <person name="Brover V.V."/>
            <person name="Freidin S."/>
            <person name="Troukhan M.E."/>
            <person name="Tatarinova T.V."/>
            <person name="Zhang H."/>
            <person name="Swaller T.J."/>
            <person name="Lu Y.P."/>
            <person name="Bouck J."/>
            <person name="Flavell R.B."/>
            <person name="Feldmann K.A."/>
        </authorList>
    </citation>
    <scope>NUCLEOTIDE SEQUENCE</scope>
</reference>
<name>B6TD47_MAIZE</name>
<protein>
    <submittedName>
        <fullName evidence="1">Uncharacterized protein</fullName>
    </submittedName>
</protein>
<dbReference type="AlphaFoldDB" id="B6TD47"/>
<organism evidence="1">
    <name type="scientific">Zea mays</name>
    <name type="common">Maize</name>
    <dbReference type="NCBI Taxonomy" id="4577"/>
    <lineage>
        <taxon>Eukaryota</taxon>
        <taxon>Viridiplantae</taxon>
        <taxon>Streptophyta</taxon>
        <taxon>Embryophyta</taxon>
        <taxon>Tracheophyta</taxon>
        <taxon>Spermatophyta</taxon>
        <taxon>Magnoliopsida</taxon>
        <taxon>Liliopsida</taxon>
        <taxon>Poales</taxon>
        <taxon>Poaceae</taxon>
        <taxon>PACMAD clade</taxon>
        <taxon>Panicoideae</taxon>
        <taxon>Andropogonodae</taxon>
        <taxon>Andropogoneae</taxon>
        <taxon>Tripsacinae</taxon>
        <taxon>Zea</taxon>
    </lineage>
</organism>
<accession>B6TD47</accession>
<sequence length="65" mass="6883">MATLGTQQRVWLKITGPSGESSTTNSLLSGMKEGDVAIIHRTVRWCTGPSGEPTAASANSRPRNL</sequence>
<evidence type="ECO:0000313" key="1">
    <source>
        <dbReference type="EMBL" id="ACG35030.1"/>
    </source>
</evidence>
<proteinExistence type="evidence at transcript level"/>
<dbReference type="EMBL" id="EU962912">
    <property type="protein sequence ID" value="ACG35030.1"/>
    <property type="molecule type" value="mRNA"/>
</dbReference>